<evidence type="ECO:0000313" key="2">
    <source>
        <dbReference type="EMBL" id="KOC62062.1"/>
    </source>
</evidence>
<accession>A0A0L7QTS0</accession>
<dbReference type="EMBL" id="KQ414740">
    <property type="protein sequence ID" value="KOC62062.1"/>
    <property type="molecule type" value="Genomic_DNA"/>
</dbReference>
<evidence type="ECO:0000256" key="1">
    <source>
        <dbReference type="SAM" id="MobiDB-lite"/>
    </source>
</evidence>
<keyword evidence="3" id="KW-1185">Reference proteome</keyword>
<organism evidence="2 3">
    <name type="scientific">Habropoda laboriosa</name>
    <dbReference type="NCBI Taxonomy" id="597456"/>
    <lineage>
        <taxon>Eukaryota</taxon>
        <taxon>Metazoa</taxon>
        <taxon>Ecdysozoa</taxon>
        <taxon>Arthropoda</taxon>
        <taxon>Hexapoda</taxon>
        <taxon>Insecta</taxon>
        <taxon>Pterygota</taxon>
        <taxon>Neoptera</taxon>
        <taxon>Endopterygota</taxon>
        <taxon>Hymenoptera</taxon>
        <taxon>Apocrita</taxon>
        <taxon>Aculeata</taxon>
        <taxon>Apoidea</taxon>
        <taxon>Anthophila</taxon>
        <taxon>Apidae</taxon>
        <taxon>Habropoda</taxon>
    </lineage>
</organism>
<gene>
    <name evidence="2" type="ORF">WH47_01854</name>
</gene>
<feature type="region of interest" description="Disordered" evidence="1">
    <location>
        <begin position="290"/>
        <end position="314"/>
    </location>
</feature>
<reference evidence="2 3" key="1">
    <citation type="submission" date="2015-07" db="EMBL/GenBank/DDBJ databases">
        <title>The genome of Habropoda laboriosa.</title>
        <authorList>
            <person name="Pan H."/>
            <person name="Kapheim K."/>
        </authorList>
    </citation>
    <scope>NUCLEOTIDE SEQUENCE [LARGE SCALE GENOMIC DNA]</scope>
    <source>
        <strain evidence="2">0110345459</strain>
    </source>
</reference>
<dbReference type="Proteomes" id="UP000053825">
    <property type="component" value="Unassembled WGS sequence"/>
</dbReference>
<sequence length="314" mass="35453">MRVLKGGGYSVREKQFGVWRAKENKNTKNHTSDIKVNLVTFSQRLEDFIDSKPPFSQRESHRKVRGLTPGSLSGGENAWTIRRSLLREERTGRLPGCLRKLGEDCLVLLLVWREGLDYPPVASERGEYREVTRTPEEARRGLLSTSGGMERTAGLSAGRLPGEVRVDSPIIRVSLEYCDRRVPGSLLEWKERLDYPPVVSERGEYREVTRTSEEAQRGLPSTSVGMERTVGLSAGRLPGEVRVDSPIIRVSLEYCDRLSLNLNDKIAQPDDPLIIIVPVSPNSIHISKHYQDERLSEPRLDDNPPSLPPHREDI</sequence>
<evidence type="ECO:0000313" key="3">
    <source>
        <dbReference type="Proteomes" id="UP000053825"/>
    </source>
</evidence>
<protein>
    <submittedName>
        <fullName evidence="2">Uncharacterized protein</fullName>
    </submittedName>
</protein>
<name>A0A0L7QTS0_9HYME</name>
<feature type="compositionally biased region" description="Basic and acidic residues" evidence="1">
    <location>
        <begin position="290"/>
        <end position="302"/>
    </location>
</feature>
<proteinExistence type="predicted"/>
<dbReference type="AlphaFoldDB" id="A0A0L7QTS0"/>